<sequence>MSTSAVIMLIVAIVIVWGGLLGAVVHLRRHPERPEDDAAPAEPAA</sequence>
<accession>A0A1G6J2K7</accession>
<organism evidence="2 3">
    <name type="scientific">Streptomyces prasinopilosus</name>
    <dbReference type="NCBI Taxonomy" id="67344"/>
    <lineage>
        <taxon>Bacteria</taxon>
        <taxon>Bacillati</taxon>
        <taxon>Actinomycetota</taxon>
        <taxon>Actinomycetes</taxon>
        <taxon>Kitasatosporales</taxon>
        <taxon>Streptomycetaceae</taxon>
        <taxon>Streptomyces</taxon>
    </lineage>
</organism>
<keyword evidence="3" id="KW-1185">Reference proteome</keyword>
<gene>
    <name evidence="2" type="ORF">SAMN05216505_101490</name>
</gene>
<feature type="transmembrane region" description="Helical" evidence="1">
    <location>
        <begin position="6"/>
        <end position="25"/>
    </location>
</feature>
<reference evidence="3" key="1">
    <citation type="submission" date="2016-10" db="EMBL/GenBank/DDBJ databases">
        <authorList>
            <person name="Varghese N."/>
            <person name="Submissions S."/>
        </authorList>
    </citation>
    <scope>NUCLEOTIDE SEQUENCE [LARGE SCALE GENOMIC DNA]</scope>
    <source>
        <strain evidence="3">CGMCC 4.3504</strain>
    </source>
</reference>
<dbReference type="InterPro" id="IPR031596">
    <property type="entry name" value="MaAIMP_sms"/>
</dbReference>
<keyword evidence="1" id="KW-0472">Membrane</keyword>
<keyword evidence="1" id="KW-0812">Transmembrane</keyword>
<dbReference type="Proteomes" id="UP000182100">
    <property type="component" value="Unassembled WGS sequence"/>
</dbReference>
<dbReference type="RefSeq" id="WP_074993405.1">
    <property type="nucleotide sequence ID" value="NZ_FMZK01000001.1"/>
</dbReference>
<dbReference type="GeneID" id="95535240"/>
<protein>
    <submittedName>
        <fullName evidence="2">Putative methionine and alanine importer, small subunit</fullName>
    </submittedName>
</protein>
<keyword evidence="1" id="KW-1133">Transmembrane helix</keyword>
<dbReference type="NCBIfam" id="NF033493">
    <property type="entry name" value="MetS_like_NSS"/>
    <property type="match status" value="1"/>
</dbReference>
<evidence type="ECO:0000313" key="2">
    <source>
        <dbReference type="EMBL" id="SDC12971.1"/>
    </source>
</evidence>
<evidence type="ECO:0000313" key="3">
    <source>
        <dbReference type="Proteomes" id="UP000182100"/>
    </source>
</evidence>
<name>A0A1G6J2K7_9ACTN</name>
<evidence type="ECO:0000256" key="1">
    <source>
        <dbReference type="SAM" id="Phobius"/>
    </source>
</evidence>
<proteinExistence type="predicted"/>
<dbReference type="Pfam" id="PF16951">
    <property type="entry name" value="MaAIMP_sms"/>
    <property type="match status" value="1"/>
</dbReference>
<dbReference type="EMBL" id="FMZK01000001">
    <property type="protein sequence ID" value="SDC12971.1"/>
    <property type="molecule type" value="Genomic_DNA"/>
</dbReference>
<dbReference type="AlphaFoldDB" id="A0A1G6J2K7"/>
<dbReference type="STRING" id="67344.SAMN05216505_101490"/>